<comment type="catalytic activity">
    <reaction evidence="6">
        <text>dTTP + H2O = dTMP + diphosphate + H(+)</text>
        <dbReference type="Rhea" id="RHEA:28534"/>
        <dbReference type="ChEBI" id="CHEBI:15377"/>
        <dbReference type="ChEBI" id="CHEBI:15378"/>
        <dbReference type="ChEBI" id="CHEBI:33019"/>
        <dbReference type="ChEBI" id="CHEBI:37568"/>
        <dbReference type="ChEBI" id="CHEBI:63528"/>
        <dbReference type="EC" id="3.6.1.9"/>
    </reaction>
</comment>
<comment type="catalytic activity">
    <reaction evidence="6">
        <text>UTP + H2O = UMP + diphosphate + H(+)</text>
        <dbReference type="Rhea" id="RHEA:29395"/>
        <dbReference type="ChEBI" id="CHEBI:15377"/>
        <dbReference type="ChEBI" id="CHEBI:15378"/>
        <dbReference type="ChEBI" id="CHEBI:33019"/>
        <dbReference type="ChEBI" id="CHEBI:46398"/>
        <dbReference type="ChEBI" id="CHEBI:57865"/>
        <dbReference type="EC" id="3.6.1.9"/>
    </reaction>
</comment>
<dbReference type="Gene3D" id="3.90.950.10">
    <property type="match status" value="1"/>
</dbReference>
<dbReference type="InterPro" id="IPR003697">
    <property type="entry name" value="Maf-like"/>
</dbReference>
<dbReference type="GO" id="GO:0009117">
    <property type="term" value="P:nucleotide metabolic process"/>
    <property type="evidence" value="ECO:0007669"/>
    <property type="project" value="UniProtKB-KW"/>
</dbReference>
<name>A0A0A6VF65_9BACI</name>
<evidence type="ECO:0000256" key="4">
    <source>
        <dbReference type="ARBA" id="ARBA00022801"/>
    </source>
</evidence>
<keyword evidence="5 6" id="KW-0546">Nucleotide metabolism</keyword>
<dbReference type="STRING" id="363870.NG54_00420"/>
<reference evidence="7 9" key="1">
    <citation type="submission" date="2014-10" db="EMBL/GenBank/DDBJ databases">
        <title>Draft genome of phytase producing Bacillus ginsengihumi strain M2.11.</title>
        <authorList>
            <person name="Toymentseva A."/>
            <person name="Boulygina E.A."/>
            <person name="Kazakov S.V."/>
            <person name="Kayumov I."/>
            <person name="Suleimanova A.D."/>
            <person name="Mardanova A.M."/>
            <person name="Maria S.N."/>
            <person name="Sergey M.Y."/>
            <person name="Sharipova M.R."/>
        </authorList>
    </citation>
    <scope>NUCLEOTIDE SEQUENCE [LARGE SCALE GENOMIC DNA]</scope>
    <source>
        <strain evidence="7 9">M2.11</strain>
    </source>
</reference>
<evidence type="ECO:0000313" key="9">
    <source>
        <dbReference type="Proteomes" id="UP000030588"/>
    </source>
</evidence>
<sequence>MSNLILASSSPRRKELLQTLQIPFDIVTSNVDESFQPKTAPETVVMDLACRKAEAVAKHHPESVVVGADTLVVFEEQFLGKPKDREHALHMLQTLSGRTHSVYTGVAVYFQHEMETFYELTEVTFWNLSLHEIEHYLNSGESFDKAGAYAIQGLGSLFVRNIHGDYYNVVGLPISRLNRLLANPRYSCLHKPFTS</sequence>
<dbReference type="FunFam" id="3.90.950.10:FF:000005">
    <property type="entry name" value="7-methyl-GTP pyrophosphatase"/>
    <property type="match status" value="1"/>
</dbReference>
<comment type="cofactor">
    <cofactor evidence="1 6">
        <name>a divalent metal cation</name>
        <dbReference type="ChEBI" id="CHEBI:60240"/>
    </cofactor>
</comment>
<keyword evidence="4 6" id="KW-0378">Hydrolase</keyword>
<proteinExistence type="inferred from homology"/>
<dbReference type="EMBL" id="JAAIWK010000016">
    <property type="protein sequence ID" value="NEY20428.1"/>
    <property type="molecule type" value="Genomic_DNA"/>
</dbReference>
<dbReference type="OrthoDB" id="9807767at2"/>
<keyword evidence="10" id="KW-1185">Reference proteome</keyword>
<organism evidence="7 9">
    <name type="scientific">Heyndrickxia ginsengihumi</name>
    <dbReference type="NCBI Taxonomy" id="363870"/>
    <lineage>
        <taxon>Bacteria</taxon>
        <taxon>Bacillati</taxon>
        <taxon>Bacillota</taxon>
        <taxon>Bacilli</taxon>
        <taxon>Bacillales</taxon>
        <taxon>Bacillaceae</taxon>
        <taxon>Heyndrickxia</taxon>
    </lineage>
</organism>
<dbReference type="AlphaFoldDB" id="A0A0A6VF65"/>
<dbReference type="Proteomes" id="UP000476934">
    <property type="component" value="Unassembled WGS sequence"/>
</dbReference>
<dbReference type="HAMAP" id="MF_00528">
    <property type="entry name" value="Maf"/>
    <property type="match status" value="1"/>
</dbReference>
<keyword evidence="3 6" id="KW-0963">Cytoplasm</keyword>
<dbReference type="NCBIfam" id="TIGR00172">
    <property type="entry name" value="maf"/>
    <property type="match status" value="1"/>
</dbReference>
<protein>
    <recommendedName>
        <fullName evidence="6">dTTP/UTP pyrophosphatase</fullName>
        <shortName evidence="6">dTTPase/UTPase</shortName>
        <ecNumber evidence="6">3.6.1.9</ecNumber>
    </recommendedName>
    <alternativeName>
        <fullName evidence="6">Nucleoside triphosphate pyrophosphatase</fullName>
    </alternativeName>
    <alternativeName>
        <fullName evidence="6">Nucleotide pyrophosphatase</fullName>
        <shortName evidence="6">Nucleotide PPase</shortName>
    </alternativeName>
</protein>
<dbReference type="PANTHER" id="PTHR43213">
    <property type="entry name" value="BIFUNCTIONAL DTTP/UTP PYROPHOSPHATASE/METHYLTRANSFERASE PROTEIN-RELATED"/>
    <property type="match status" value="1"/>
</dbReference>
<comment type="function">
    <text evidence="6">Nucleoside triphosphate pyrophosphatase that hydrolyzes dTTP and UTP. May have a dual role in cell division arrest and in preventing the incorporation of modified nucleotides into cellular nucleic acids.</text>
</comment>
<dbReference type="EMBL" id="JRUN01000001">
    <property type="protein sequence ID" value="KHD86880.1"/>
    <property type="molecule type" value="Genomic_DNA"/>
</dbReference>
<dbReference type="GO" id="GO:0005737">
    <property type="term" value="C:cytoplasm"/>
    <property type="evidence" value="ECO:0007669"/>
    <property type="project" value="UniProtKB-SubCell"/>
</dbReference>
<comment type="subcellular location">
    <subcellularLocation>
        <location evidence="2 6">Cytoplasm</location>
    </subcellularLocation>
</comment>
<reference evidence="8 10" key="3">
    <citation type="submission" date="2020-03" db="EMBL/GenBank/DDBJ databases">
        <title>Bacillus aquiflavi sp. nov., isolated from yellow water of strong flavor Chinese baijiu in Yibin region of China.</title>
        <authorList>
            <person name="Xie J."/>
        </authorList>
    </citation>
    <scope>NUCLEOTIDE SEQUENCE [LARGE SCALE GENOMIC DNA]</scope>
    <source>
        <strain evidence="8 10">Gsoil 114</strain>
    </source>
</reference>
<dbReference type="Pfam" id="PF02545">
    <property type="entry name" value="Maf"/>
    <property type="match status" value="1"/>
</dbReference>
<evidence type="ECO:0000313" key="8">
    <source>
        <dbReference type="EMBL" id="NEY20428.1"/>
    </source>
</evidence>
<dbReference type="EC" id="3.6.1.9" evidence="6"/>
<dbReference type="SUPFAM" id="SSF52972">
    <property type="entry name" value="ITPase-like"/>
    <property type="match status" value="1"/>
</dbReference>
<accession>A0A0A6VF65</accession>
<evidence type="ECO:0000256" key="5">
    <source>
        <dbReference type="ARBA" id="ARBA00023080"/>
    </source>
</evidence>
<comment type="caution">
    <text evidence="7">The sequence shown here is derived from an EMBL/GenBank/DDBJ whole genome shotgun (WGS) entry which is preliminary data.</text>
</comment>
<evidence type="ECO:0000256" key="3">
    <source>
        <dbReference type="ARBA" id="ARBA00022490"/>
    </source>
</evidence>
<dbReference type="CDD" id="cd00555">
    <property type="entry name" value="Maf"/>
    <property type="match status" value="1"/>
</dbReference>
<evidence type="ECO:0000256" key="1">
    <source>
        <dbReference type="ARBA" id="ARBA00001968"/>
    </source>
</evidence>
<feature type="site" description="Important for substrate specificity" evidence="6">
    <location>
        <position position="70"/>
    </location>
</feature>
<dbReference type="RefSeq" id="WP_035352508.1">
    <property type="nucleotide sequence ID" value="NZ_JAAIWK010000016.1"/>
</dbReference>
<comment type="caution">
    <text evidence="6">Lacks conserved residue(s) required for the propagation of feature annotation.</text>
</comment>
<comment type="similarity">
    <text evidence="6">Belongs to the Maf family. YhdE subfamily.</text>
</comment>
<dbReference type="Proteomes" id="UP000030588">
    <property type="component" value="Unassembled WGS sequence"/>
</dbReference>
<dbReference type="GO" id="GO:0047429">
    <property type="term" value="F:nucleoside triphosphate diphosphatase activity"/>
    <property type="evidence" value="ECO:0007669"/>
    <property type="project" value="UniProtKB-EC"/>
</dbReference>
<evidence type="ECO:0000313" key="10">
    <source>
        <dbReference type="Proteomes" id="UP000476934"/>
    </source>
</evidence>
<feature type="active site" description="Proton acceptor" evidence="6">
    <location>
        <position position="69"/>
    </location>
</feature>
<evidence type="ECO:0000256" key="6">
    <source>
        <dbReference type="HAMAP-Rule" id="MF_00528"/>
    </source>
</evidence>
<gene>
    <name evidence="8" type="ORF">G4D61_10715</name>
    <name evidence="7" type="ORF">NG54_00420</name>
</gene>
<feature type="site" description="Important for substrate specificity" evidence="6">
    <location>
        <position position="152"/>
    </location>
</feature>
<reference evidence="8" key="2">
    <citation type="submission" date="2020-02" db="EMBL/GenBank/DDBJ databases">
        <authorList>
            <person name="Feng H."/>
        </authorList>
    </citation>
    <scope>NUCLEOTIDE SEQUENCE [LARGE SCALE GENOMIC DNA]</scope>
    <source>
        <strain evidence="8">Gsoil 114</strain>
    </source>
</reference>
<evidence type="ECO:0000256" key="2">
    <source>
        <dbReference type="ARBA" id="ARBA00004496"/>
    </source>
</evidence>
<dbReference type="InterPro" id="IPR029001">
    <property type="entry name" value="ITPase-like_fam"/>
</dbReference>
<dbReference type="PANTHER" id="PTHR43213:SF5">
    <property type="entry name" value="BIFUNCTIONAL DTTP_UTP PYROPHOSPHATASE_METHYLTRANSFERASE PROTEIN-RELATED"/>
    <property type="match status" value="1"/>
</dbReference>
<dbReference type="PIRSF" id="PIRSF006305">
    <property type="entry name" value="Maf"/>
    <property type="match status" value="1"/>
</dbReference>
<evidence type="ECO:0000313" key="7">
    <source>
        <dbReference type="EMBL" id="KHD86880.1"/>
    </source>
</evidence>
<feature type="site" description="Important for substrate specificity" evidence="6">
    <location>
        <position position="12"/>
    </location>
</feature>